<feature type="domain" description="Deacetylase PdaC" evidence="3">
    <location>
        <begin position="189"/>
        <end position="285"/>
    </location>
</feature>
<dbReference type="Pfam" id="PF11738">
    <property type="entry name" value="DUF3298"/>
    <property type="match status" value="1"/>
</dbReference>
<dbReference type="SUPFAM" id="SSF55383">
    <property type="entry name" value="Copper amine oxidase, domain N"/>
    <property type="match status" value="1"/>
</dbReference>
<dbReference type="InterPro" id="IPR025303">
    <property type="entry name" value="PdaC"/>
</dbReference>
<dbReference type="Proteomes" id="UP000270678">
    <property type="component" value="Chromosome"/>
</dbReference>
<dbReference type="Gene3D" id="3.90.640.20">
    <property type="entry name" value="Heat-shock cognate protein, ATPase"/>
    <property type="match status" value="1"/>
</dbReference>
<dbReference type="Pfam" id="PF07833">
    <property type="entry name" value="Cu_amine_oxidN1"/>
    <property type="match status" value="1"/>
</dbReference>
<organism evidence="4 5">
    <name type="scientific">Paenibacillus lutimineralis</name>
    <dbReference type="NCBI Taxonomy" id="2707005"/>
    <lineage>
        <taxon>Bacteria</taxon>
        <taxon>Bacillati</taxon>
        <taxon>Bacillota</taxon>
        <taxon>Bacilli</taxon>
        <taxon>Bacillales</taxon>
        <taxon>Paenibacillaceae</taxon>
        <taxon>Paenibacillus</taxon>
    </lineage>
</organism>
<evidence type="ECO:0000259" key="1">
    <source>
        <dbReference type="Pfam" id="PF07833"/>
    </source>
</evidence>
<dbReference type="InterPro" id="IPR021729">
    <property type="entry name" value="DUF3298"/>
</dbReference>
<dbReference type="InterPro" id="IPR012854">
    <property type="entry name" value="Cu_amine_oxidase-like_N"/>
</dbReference>
<dbReference type="Gene3D" id="3.30.565.40">
    <property type="entry name" value="Fervidobacterium nodosum Rt17-B1 like"/>
    <property type="match status" value="1"/>
</dbReference>
<dbReference type="EMBL" id="CP034346">
    <property type="protein sequence ID" value="AZS13048.1"/>
    <property type="molecule type" value="Genomic_DNA"/>
</dbReference>
<dbReference type="Pfam" id="PF13739">
    <property type="entry name" value="PdaC"/>
    <property type="match status" value="1"/>
</dbReference>
<keyword evidence="5" id="KW-1185">Reference proteome</keyword>
<evidence type="ECO:0000259" key="2">
    <source>
        <dbReference type="Pfam" id="PF11738"/>
    </source>
</evidence>
<feature type="domain" description="Copper amine oxidase-like N-terminal" evidence="1">
    <location>
        <begin position="80"/>
        <end position="169"/>
    </location>
</feature>
<accession>A0A3Q9I5D7</accession>
<protein>
    <submittedName>
        <fullName evidence="4">DUF4163 domain-containing protein</fullName>
    </submittedName>
</protein>
<feature type="domain" description="DUF3298" evidence="2">
    <location>
        <begin position="304"/>
        <end position="376"/>
    </location>
</feature>
<reference evidence="5" key="1">
    <citation type="submission" date="2018-12" db="EMBL/GenBank/DDBJ databases">
        <title>Complete genome sequence of Paenibacillus sp. MBLB1234.</title>
        <authorList>
            <person name="Nam Y.-D."/>
            <person name="Kang J."/>
            <person name="Chung W.-H."/>
            <person name="Park Y.S."/>
        </authorList>
    </citation>
    <scope>NUCLEOTIDE SEQUENCE [LARGE SCALE GENOMIC DNA]</scope>
    <source>
        <strain evidence="5">MBLB1234</strain>
    </source>
</reference>
<name>A0A3Q9I5D7_9BACL</name>
<dbReference type="KEGG" id="plut:EI981_00065"/>
<dbReference type="AlphaFoldDB" id="A0A3Q9I5D7"/>
<gene>
    <name evidence="4" type="ORF">EI981_00065</name>
</gene>
<evidence type="ECO:0000313" key="4">
    <source>
        <dbReference type="EMBL" id="AZS13048.1"/>
    </source>
</evidence>
<proteinExistence type="predicted"/>
<evidence type="ECO:0000259" key="3">
    <source>
        <dbReference type="Pfam" id="PF13739"/>
    </source>
</evidence>
<sequence>MFGLRMRRGAMALAAGVILGGILPMQGIGYAADKGLVDSAQPAQANHSSTNIGNQNTNTTYTKVVLKANGVITGHEGLWIKGKTWVPITFLRDGLGLPLSYNKETRTYSVGQGYRQLNIAVSEYGESVDMNGFYLKDSGRIIDGHLYIPFQVVKNYLGYQGDWSLAAKKLNVLSVKENAVGINVKTFDQESDQASIHLKYPEVTGIDNDEVEKAINEVLRSDVDQFREEIEKSLRERSEDSQSQGQNKISIDYQYSSSFIVTYNKDGILSLLTQQHVYTGGAHGMPYRKAYTFSLSDGSQMSLEDLFGPGEHDLSPLNEQIKADFLKLPDYFGGFVALGSQPDFYLQQGEEALKVFFQVYEYTPYAAGFPEFPFPLKAIFPKKTAYLVI</sequence>
<dbReference type="InterPro" id="IPR037126">
    <property type="entry name" value="PdaC/RsiV-like_sf"/>
</dbReference>
<dbReference type="InterPro" id="IPR036582">
    <property type="entry name" value="Mao_N_sf"/>
</dbReference>
<dbReference type="OrthoDB" id="5637at2"/>
<evidence type="ECO:0000313" key="5">
    <source>
        <dbReference type="Proteomes" id="UP000270678"/>
    </source>
</evidence>